<protein>
    <recommendedName>
        <fullName evidence="4">DUF4179 domain-containing protein</fullName>
    </recommendedName>
</protein>
<dbReference type="HOGENOM" id="CLU_606556_0_0_9"/>
<accession>R2SBK2</accession>
<comment type="caution">
    <text evidence="2">The sequence shown here is derived from an EMBL/GenBank/DDBJ whole genome shotgun (WGS) entry which is preliminary data.</text>
</comment>
<proteinExistence type="predicted"/>
<feature type="transmembrane region" description="Helical" evidence="1">
    <location>
        <begin position="56"/>
        <end position="74"/>
    </location>
</feature>
<keyword evidence="3" id="KW-1185">Reference proteome</keyword>
<dbReference type="OrthoDB" id="2200485at2"/>
<evidence type="ECO:0000256" key="1">
    <source>
        <dbReference type="SAM" id="Phobius"/>
    </source>
</evidence>
<dbReference type="AlphaFoldDB" id="R2SBK2"/>
<evidence type="ECO:0000313" key="2">
    <source>
        <dbReference type="EMBL" id="EOH90231.1"/>
    </source>
</evidence>
<evidence type="ECO:0000313" key="3">
    <source>
        <dbReference type="Proteomes" id="UP000013782"/>
    </source>
</evidence>
<dbReference type="EMBL" id="AJAQ01000036">
    <property type="protein sequence ID" value="EOH90231.1"/>
    <property type="molecule type" value="Genomic_DNA"/>
</dbReference>
<dbReference type="PATRIC" id="fig|1158607.3.peg.4040"/>
<dbReference type="Proteomes" id="UP000013782">
    <property type="component" value="Unassembled WGS sequence"/>
</dbReference>
<organism evidence="2 3">
    <name type="scientific">Enterococcus pallens ATCC BAA-351</name>
    <dbReference type="NCBI Taxonomy" id="1158607"/>
    <lineage>
        <taxon>Bacteria</taxon>
        <taxon>Bacillati</taxon>
        <taxon>Bacillota</taxon>
        <taxon>Bacilli</taxon>
        <taxon>Lactobacillales</taxon>
        <taxon>Enterococcaceae</taxon>
        <taxon>Enterococcus</taxon>
    </lineage>
</organism>
<gene>
    <name evidence="2" type="ORF">UAU_04060</name>
</gene>
<evidence type="ECO:0008006" key="4">
    <source>
        <dbReference type="Google" id="ProtNLM"/>
    </source>
</evidence>
<keyword evidence="1" id="KW-0812">Transmembrane</keyword>
<dbReference type="eggNOG" id="ENOG5032GS4">
    <property type="taxonomic scope" value="Bacteria"/>
</dbReference>
<name>R2SBK2_9ENTE</name>
<keyword evidence="1" id="KW-0472">Membrane</keyword>
<sequence length="451" mass="51407">MNKKKHPFEYLTDEQLDLFLEYSELPLTEKNTETIKKQFHTKKLAKPTKKLSYRKMAIIAVAAASILLLTAFTFRDELRLIYQKHFGSEIEVLLANSDRLDQEVEDQGIRLKAVGSFKDGNTTYFVAQLTDLTGDRLAEDTQIESWRMLNGGNSRVVDYDNTTKTATLITQAVEWEKKIKPGYVLESFTSHRKDFQETYSVPWQEIPLSNKWENRSATEGYGGGADPKELERLSLDFEKLSKTYLTPSKDPLKLGKYAEITAIGVKDGLLHLQIKEINTVGSATFINLKNRNTGNTLKEIASYSVDAGTHSNETGRSDYYERIFEISEKELADYDLYVEGFVSDTYQKGNWPIQLQEPKELPAKNLPNQTVTVNEQKIQLKNIRLSPISISFEHTGSLNGAPIEIVLKDGTTKKLTVEYQEKDDSYEWQFGLINVDTLEAVKINDQQLKLD</sequence>
<dbReference type="RefSeq" id="WP_010759005.1">
    <property type="nucleotide sequence ID" value="NZ_ASWD01000005.1"/>
</dbReference>
<reference evidence="2 3" key="1">
    <citation type="submission" date="2013-02" db="EMBL/GenBank/DDBJ databases">
        <title>The Genome Sequence of Enterococcus pallens BAA-351.</title>
        <authorList>
            <consortium name="The Broad Institute Genome Sequencing Platform"/>
            <consortium name="The Broad Institute Genome Sequencing Center for Infectious Disease"/>
            <person name="Earl A.M."/>
            <person name="Gilmore M.S."/>
            <person name="Lebreton F."/>
            <person name="Walker B."/>
            <person name="Young S.K."/>
            <person name="Zeng Q."/>
            <person name="Gargeya S."/>
            <person name="Fitzgerald M."/>
            <person name="Haas B."/>
            <person name="Abouelleil A."/>
            <person name="Alvarado L."/>
            <person name="Arachchi H.M."/>
            <person name="Berlin A.M."/>
            <person name="Chapman S.B."/>
            <person name="Dewar J."/>
            <person name="Goldberg J."/>
            <person name="Griggs A."/>
            <person name="Gujja S."/>
            <person name="Hansen M."/>
            <person name="Howarth C."/>
            <person name="Imamovic A."/>
            <person name="Larimer J."/>
            <person name="McCowan C."/>
            <person name="Murphy C."/>
            <person name="Neiman D."/>
            <person name="Pearson M."/>
            <person name="Priest M."/>
            <person name="Roberts A."/>
            <person name="Saif S."/>
            <person name="Shea T."/>
            <person name="Sisk P."/>
            <person name="Sykes S."/>
            <person name="Wortman J."/>
            <person name="Nusbaum C."/>
            <person name="Birren B."/>
        </authorList>
    </citation>
    <scope>NUCLEOTIDE SEQUENCE [LARGE SCALE GENOMIC DNA]</scope>
    <source>
        <strain evidence="2 3">ATCC BAA-351</strain>
    </source>
</reference>
<keyword evidence="1" id="KW-1133">Transmembrane helix</keyword>